<protein>
    <submittedName>
        <fullName evidence="2">Phage protein</fullName>
    </submittedName>
</protein>
<organism evidence="1 2">
    <name type="scientific">Strongyloides papillosus</name>
    <name type="common">Intestinal threadworm</name>
    <dbReference type="NCBI Taxonomy" id="174720"/>
    <lineage>
        <taxon>Eukaryota</taxon>
        <taxon>Metazoa</taxon>
        <taxon>Ecdysozoa</taxon>
        <taxon>Nematoda</taxon>
        <taxon>Chromadorea</taxon>
        <taxon>Rhabditida</taxon>
        <taxon>Tylenchina</taxon>
        <taxon>Panagrolaimomorpha</taxon>
        <taxon>Strongyloidoidea</taxon>
        <taxon>Strongyloididae</taxon>
        <taxon>Strongyloides</taxon>
    </lineage>
</organism>
<keyword evidence="1" id="KW-1185">Reference proteome</keyword>
<dbReference type="Proteomes" id="UP000046392">
    <property type="component" value="Unplaced"/>
</dbReference>
<sequence length="70" mass="8429">MTNILFNMVMLILNDKYIVQYGDKHIKVSELLDILSDEFRVPRRRVHSMIKSMDHWASKAKFRDDEFIDN</sequence>
<proteinExistence type="predicted"/>
<evidence type="ECO:0000313" key="2">
    <source>
        <dbReference type="WBParaSite" id="SPAL_0000946400.1"/>
    </source>
</evidence>
<dbReference type="WBParaSite" id="SPAL_0000946400.1">
    <property type="protein sequence ID" value="SPAL_0000946400.1"/>
    <property type="gene ID" value="SPAL_0000946400"/>
</dbReference>
<accession>A0A0N5BUE3</accession>
<evidence type="ECO:0000313" key="1">
    <source>
        <dbReference type="Proteomes" id="UP000046392"/>
    </source>
</evidence>
<dbReference type="AlphaFoldDB" id="A0A0N5BUE3"/>
<reference evidence="2" key="1">
    <citation type="submission" date="2017-02" db="UniProtKB">
        <authorList>
            <consortium name="WormBaseParasite"/>
        </authorList>
    </citation>
    <scope>IDENTIFICATION</scope>
</reference>
<name>A0A0N5BUE3_STREA</name>
<dbReference type="STRING" id="174720.A0A0N5BUE3"/>